<dbReference type="Proteomes" id="UP000629098">
    <property type="component" value="Unassembled WGS sequence"/>
</dbReference>
<keyword evidence="2" id="KW-1185">Reference proteome</keyword>
<proteinExistence type="predicted"/>
<dbReference type="EMBL" id="JACXAE010000040">
    <property type="protein sequence ID" value="MBD2772553.1"/>
    <property type="molecule type" value="Genomic_DNA"/>
</dbReference>
<comment type="caution">
    <text evidence="1">The sequence shown here is derived from an EMBL/GenBank/DDBJ whole genome shotgun (WGS) entry which is preliminary data.</text>
</comment>
<sequence>MDLADSGVEMDRSDLLEELAGAFIRLPDEVGAVEALEQFKKPGYPDG</sequence>
<dbReference type="RefSeq" id="WP_190827249.1">
    <property type="nucleotide sequence ID" value="NZ_CAWPPI010000040.1"/>
</dbReference>
<reference evidence="1" key="1">
    <citation type="submission" date="2020-09" db="EMBL/GenBank/DDBJ databases">
        <title>Iningainema tapete sp. nov. (Scytonemataceae, Cyanobacteria) from greenhouses in central Florida (USA) produces two types of nodularin with biosynthetic potential for microcystin-LR and anabaenopeptins.</title>
        <authorList>
            <person name="Berthold D.E."/>
            <person name="Lefler F.W."/>
            <person name="Huang I.-S."/>
            <person name="Abdulla H."/>
            <person name="Zimba P.V."/>
            <person name="Laughinghouse H.D. IV."/>
        </authorList>
    </citation>
    <scope>NUCLEOTIDE SEQUENCE</scope>
    <source>
        <strain evidence="1">BLCCT55</strain>
    </source>
</reference>
<evidence type="ECO:0000313" key="2">
    <source>
        <dbReference type="Proteomes" id="UP000629098"/>
    </source>
</evidence>
<organism evidence="1 2">
    <name type="scientific">Iningainema tapete BLCC-T55</name>
    <dbReference type="NCBI Taxonomy" id="2748662"/>
    <lineage>
        <taxon>Bacteria</taxon>
        <taxon>Bacillati</taxon>
        <taxon>Cyanobacteriota</taxon>
        <taxon>Cyanophyceae</taxon>
        <taxon>Nostocales</taxon>
        <taxon>Scytonemataceae</taxon>
        <taxon>Iningainema tapete</taxon>
    </lineage>
</organism>
<accession>A0A8J6XEZ4</accession>
<name>A0A8J6XEZ4_9CYAN</name>
<protein>
    <submittedName>
        <fullName evidence="1">Uncharacterized protein</fullName>
    </submittedName>
</protein>
<dbReference type="AlphaFoldDB" id="A0A8J6XEZ4"/>
<gene>
    <name evidence="1" type="ORF">ICL16_10815</name>
</gene>
<evidence type="ECO:0000313" key="1">
    <source>
        <dbReference type="EMBL" id="MBD2772553.1"/>
    </source>
</evidence>